<accession>A0A918L0V0</accession>
<organism evidence="1 2">
    <name type="scientific">Streptomyces aurantiogriseus</name>
    <dbReference type="NCBI Taxonomy" id="66870"/>
    <lineage>
        <taxon>Bacteria</taxon>
        <taxon>Bacillati</taxon>
        <taxon>Actinomycetota</taxon>
        <taxon>Actinomycetes</taxon>
        <taxon>Kitasatosporales</taxon>
        <taxon>Streptomycetaceae</taxon>
        <taxon>Streptomyces</taxon>
    </lineage>
</organism>
<protein>
    <submittedName>
        <fullName evidence="1">Uncharacterized protein</fullName>
    </submittedName>
</protein>
<keyword evidence="2" id="KW-1185">Reference proteome</keyword>
<dbReference type="Proteomes" id="UP000658320">
    <property type="component" value="Unassembled WGS sequence"/>
</dbReference>
<proteinExistence type="predicted"/>
<comment type="caution">
    <text evidence="1">The sequence shown here is derived from an EMBL/GenBank/DDBJ whole genome shotgun (WGS) entry which is preliminary data.</text>
</comment>
<evidence type="ECO:0000313" key="1">
    <source>
        <dbReference type="EMBL" id="GGR64939.1"/>
    </source>
</evidence>
<name>A0A918L0V0_9ACTN</name>
<reference evidence="1" key="1">
    <citation type="journal article" date="2014" name="Int. J. Syst. Evol. Microbiol.">
        <title>Complete genome sequence of Corynebacterium casei LMG S-19264T (=DSM 44701T), isolated from a smear-ripened cheese.</title>
        <authorList>
            <consortium name="US DOE Joint Genome Institute (JGI-PGF)"/>
            <person name="Walter F."/>
            <person name="Albersmeier A."/>
            <person name="Kalinowski J."/>
            <person name="Ruckert C."/>
        </authorList>
    </citation>
    <scope>NUCLEOTIDE SEQUENCE</scope>
    <source>
        <strain evidence="1">JCM 4346</strain>
    </source>
</reference>
<dbReference type="AlphaFoldDB" id="A0A918L0V0"/>
<reference evidence="1" key="2">
    <citation type="submission" date="2020-09" db="EMBL/GenBank/DDBJ databases">
        <authorList>
            <person name="Sun Q."/>
            <person name="Ohkuma M."/>
        </authorList>
    </citation>
    <scope>NUCLEOTIDE SEQUENCE</scope>
    <source>
        <strain evidence="1">JCM 4346</strain>
    </source>
</reference>
<evidence type="ECO:0000313" key="2">
    <source>
        <dbReference type="Proteomes" id="UP000658320"/>
    </source>
</evidence>
<sequence length="162" mass="17759">MGPSGGRAAYAADGIAHWLALAAPHTLSQQLSKATSTTRTMTVVGRALLPESMRAPWGLAADFLTESHLHLTQLRGGIVHRTIDRDEALSLHGHARTGITTFQATLQHTLDTTPPSSKAHLVMTRMFATAEMLLLLLRWTRDSIEHLYDDTLPTHTPSAHQR</sequence>
<gene>
    <name evidence="1" type="ORF">GCM10010251_96850</name>
</gene>
<dbReference type="EMBL" id="BMSX01000054">
    <property type="protein sequence ID" value="GGR64939.1"/>
    <property type="molecule type" value="Genomic_DNA"/>
</dbReference>